<dbReference type="EMBL" id="JAPFQL010000094">
    <property type="protein sequence ID" value="MDC5698934.1"/>
    <property type="molecule type" value="Genomic_DNA"/>
</dbReference>
<keyword evidence="3" id="KW-1185">Reference proteome</keyword>
<keyword evidence="1" id="KW-0732">Signal</keyword>
<dbReference type="PANTHER" id="PTHR30032">
    <property type="entry name" value="N-ACETYLMURAMOYL-L-ALANINE AMIDASE-RELATED"/>
    <property type="match status" value="1"/>
</dbReference>
<protein>
    <submittedName>
        <fullName evidence="2">Cell wall-binding repeat-containing protein</fullName>
    </submittedName>
</protein>
<evidence type="ECO:0000313" key="3">
    <source>
        <dbReference type="Proteomes" id="UP001150259"/>
    </source>
</evidence>
<feature type="chain" id="PRO_5045407383" evidence="1">
    <location>
        <begin position="38"/>
        <end position="285"/>
    </location>
</feature>
<dbReference type="InterPro" id="IPR051922">
    <property type="entry name" value="Bact_Sporulation_Assoc"/>
</dbReference>
<evidence type="ECO:0000256" key="1">
    <source>
        <dbReference type="SAM" id="SignalP"/>
    </source>
</evidence>
<dbReference type="RefSeq" id="WP_272463494.1">
    <property type="nucleotide sequence ID" value="NZ_JAPFQL010000094.1"/>
</dbReference>
<feature type="signal peptide" evidence="1">
    <location>
        <begin position="1"/>
        <end position="37"/>
    </location>
</feature>
<sequence length="285" mass="29391">MTSQSAASRRFTRPKKLVAGAAALTLLTLGGVQGASAADPGVDIVYVATGANFPDALAGSVLAALEGAPILLVTRDSIPTATGAELARLDPRYIRVLGGASVVSDAVLTQLKSYATANTADEVTRIAGSNRYETAAEISKRVPAAASKLPDNQVKVVTGSPALPSSLGVLASTTVTLPDVCPGPDSWKVRATVNGYYLTSGSVTSGAATTALSLDDPASYLSATITNQNFVLNVGQTRENYISDYIFDGVDAGNHTIRQWGLEDTNVGVTAAQNRLLVEVLGYTC</sequence>
<dbReference type="Pfam" id="PF04122">
    <property type="entry name" value="CW_binding_2"/>
    <property type="match status" value="1"/>
</dbReference>
<dbReference type="Gene3D" id="3.40.50.12090">
    <property type="match status" value="1"/>
</dbReference>
<evidence type="ECO:0000313" key="2">
    <source>
        <dbReference type="EMBL" id="MDC5698934.1"/>
    </source>
</evidence>
<dbReference type="InterPro" id="IPR007253">
    <property type="entry name" value="Cell_wall-bd_2"/>
</dbReference>
<organism evidence="2 3">
    <name type="scientific">Intrasporangium calvum</name>
    <dbReference type="NCBI Taxonomy" id="53358"/>
    <lineage>
        <taxon>Bacteria</taxon>
        <taxon>Bacillati</taxon>
        <taxon>Actinomycetota</taxon>
        <taxon>Actinomycetes</taxon>
        <taxon>Micrococcales</taxon>
        <taxon>Intrasporangiaceae</taxon>
        <taxon>Intrasporangium</taxon>
    </lineage>
</organism>
<dbReference type="Proteomes" id="UP001150259">
    <property type="component" value="Unassembled WGS sequence"/>
</dbReference>
<comment type="caution">
    <text evidence="2">The sequence shown here is derived from an EMBL/GenBank/DDBJ whole genome shotgun (WGS) entry which is preliminary data.</text>
</comment>
<gene>
    <name evidence="2" type="ORF">OO014_16905</name>
</gene>
<proteinExistence type="predicted"/>
<dbReference type="PANTHER" id="PTHR30032:SF8">
    <property type="entry name" value="GERMINATION-SPECIFIC N-ACETYLMURAMOYL-L-ALANINE AMIDASE"/>
    <property type="match status" value="1"/>
</dbReference>
<name>A0ABT5GLG7_9MICO</name>
<accession>A0ABT5GLG7</accession>
<reference evidence="2 3" key="1">
    <citation type="submission" date="2022-11" db="EMBL/GenBank/DDBJ databases">
        <title>Anaerobic phenanthrene biodegradation by a DNRA strain PheN6.</title>
        <authorList>
            <person name="Zhang Z."/>
        </authorList>
    </citation>
    <scope>NUCLEOTIDE SEQUENCE [LARGE SCALE GENOMIC DNA]</scope>
    <source>
        <strain evidence="2 3">PheN6</strain>
    </source>
</reference>